<keyword evidence="1" id="KW-0677">Repeat</keyword>
<evidence type="ECO:0000256" key="2">
    <source>
        <dbReference type="PROSITE-ProRule" id="PRU00023"/>
    </source>
</evidence>
<dbReference type="InterPro" id="IPR002110">
    <property type="entry name" value="Ankyrin_rpt"/>
</dbReference>
<dbReference type="SMART" id="SM00248">
    <property type="entry name" value="ANK"/>
    <property type="match status" value="4"/>
</dbReference>
<dbReference type="PROSITE" id="PS50297">
    <property type="entry name" value="ANK_REP_REGION"/>
    <property type="match status" value="1"/>
</dbReference>
<dbReference type="InterPro" id="IPR036770">
    <property type="entry name" value="Ankyrin_rpt-contain_sf"/>
</dbReference>
<dbReference type="EMBL" id="MU005576">
    <property type="protein sequence ID" value="KAF2686652.1"/>
    <property type="molecule type" value="Genomic_DNA"/>
</dbReference>
<dbReference type="PROSITE" id="PS50088">
    <property type="entry name" value="ANK_REPEAT"/>
    <property type="match status" value="3"/>
</dbReference>
<dbReference type="SUPFAM" id="SSF52540">
    <property type="entry name" value="P-loop containing nucleoside triphosphate hydrolases"/>
    <property type="match status" value="1"/>
</dbReference>
<dbReference type="SUPFAM" id="SSF48403">
    <property type="entry name" value="Ankyrin repeat"/>
    <property type="match status" value="1"/>
</dbReference>
<dbReference type="Pfam" id="PF24883">
    <property type="entry name" value="NPHP3_N"/>
    <property type="match status" value="1"/>
</dbReference>
<dbReference type="Gene3D" id="1.25.40.20">
    <property type="entry name" value="Ankyrin repeat-containing domain"/>
    <property type="match status" value="1"/>
</dbReference>
<keyword evidence="6" id="KW-1185">Reference proteome</keyword>
<evidence type="ECO:0000259" key="3">
    <source>
        <dbReference type="Pfam" id="PF22939"/>
    </source>
</evidence>
<dbReference type="PANTHER" id="PTHR10039">
    <property type="entry name" value="AMELOGENIN"/>
    <property type="match status" value="1"/>
</dbReference>
<evidence type="ECO:0000259" key="4">
    <source>
        <dbReference type="Pfam" id="PF24883"/>
    </source>
</evidence>
<evidence type="ECO:0000313" key="5">
    <source>
        <dbReference type="EMBL" id="KAF2686652.1"/>
    </source>
</evidence>
<organism evidence="5 6">
    <name type="scientific">Lentithecium fluviatile CBS 122367</name>
    <dbReference type="NCBI Taxonomy" id="1168545"/>
    <lineage>
        <taxon>Eukaryota</taxon>
        <taxon>Fungi</taxon>
        <taxon>Dikarya</taxon>
        <taxon>Ascomycota</taxon>
        <taxon>Pezizomycotina</taxon>
        <taxon>Dothideomycetes</taxon>
        <taxon>Pleosporomycetidae</taxon>
        <taxon>Pleosporales</taxon>
        <taxon>Massarineae</taxon>
        <taxon>Lentitheciaceae</taxon>
        <taxon>Lentithecium</taxon>
    </lineage>
</organism>
<sequence>MDPLSVTASIIAVLQLSAKVLEYLNNVKDAPKDRTQCAVEMLNLCSLLYKLRDHVEQSDPTQPWCFAIHDLAAKNGPLDQFKRALETLQTKIGAGNRSNKASEALMWKFKKEEISSTLGRIERLKSLIELALQMDHFKLSRAIKDDITPVRVHVDDTEHRNLLEWISPTEYPTQQSDIIKIRQEGTGKWFLDAPEVAEWRSDTKATLFCPGIPGAGKTMVAAIAIDSLLKSIEDTSVRVAYVYCNYKDQKEQDVTSILAAILKQLVQGRPPLTEPLTRLHKQHTDKGTRPSADELSIALQSVILDLSTVYIVIDALDECRNNDGTRRGLLARIRDLQSKADVRFLATSRFLPDIVDEFKDSRRLEVRASDEDVRRFVAGQVHRLPNCIQRKHELQMLVQDKIAESVNGMFLLARLHTDSLLDKRTPKEIKATLTRLSKGSAALDDAYEDAIRRIEGQLAGDFDRAKNVLSWITYAQRPLTTAEICCALAVEIGEEELDPENLPDVEDLVSVCAGLVVVDEESRVVRLVHYTTQEYLERIRETWNPRAQLEIASTCLTYLSFNDFKYGSCSTDAELEEQLQQNVFLDYAARYWGLHALPVEDDVGHQTVVQILLGKGAEVNTQGGDYGNALQAASSEGHEAVVKVLLEKGAEINTQGGRCGNALYAASRRGHEAVVKVLLEKGAKVKAQGGYYGNALQAASQGGHEAVVKVLLGKGAEINTQGGEFGNAL</sequence>
<dbReference type="Proteomes" id="UP000799291">
    <property type="component" value="Unassembled WGS sequence"/>
</dbReference>
<dbReference type="AlphaFoldDB" id="A0A6G1J803"/>
<dbReference type="Pfam" id="PF13637">
    <property type="entry name" value="Ank_4"/>
    <property type="match status" value="1"/>
</dbReference>
<feature type="repeat" description="ANK" evidence="2">
    <location>
        <begin position="625"/>
        <end position="657"/>
    </location>
</feature>
<dbReference type="InterPro" id="IPR054471">
    <property type="entry name" value="GPIID_WHD"/>
</dbReference>
<dbReference type="InterPro" id="IPR056884">
    <property type="entry name" value="NPHP3-like_N"/>
</dbReference>
<dbReference type="Gene3D" id="3.40.50.300">
    <property type="entry name" value="P-loop containing nucleotide triphosphate hydrolases"/>
    <property type="match status" value="1"/>
</dbReference>
<accession>A0A6G1J803</accession>
<feature type="repeat" description="ANK" evidence="2">
    <location>
        <begin position="658"/>
        <end position="690"/>
    </location>
</feature>
<reference evidence="5" key="1">
    <citation type="journal article" date="2020" name="Stud. Mycol.">
        <title>101 Dothideomycetes genomes: a test case for predicting lifestyles and emergence of pathogens.</title>
        <authorList>
            <person name="Haridas S."/>
            <person name="Albert R."/>
            <person name="Binder M."/>
            <person name="Bloem J."/>
            <person name="Labutti K."/>
            <person name="Salamov A."/>
            <person name="Andreopoulos B."/>
            <person name="Baker S."/>
            <person name="Barry K."/>
            <person name="Bills G."/>
            <person name="Bluhm B."/>
            <person name="Cannon C."/>
            <person name="Castanera R."/>
            <person name="Culley D."/>
            <person name="Daum C."/>
            <person name="Ezra D."/>
            <person name="Gonzalez J."/>
            <person name="Henrissat B."/>
            <person name="Kuo A."/>
            <person name="Liang C."/>
            <person name="Lipzen A."/>
            <person name="Lutzoni F."/>
            <person name="Magnuson J."/>
            <person name="Mondo S."/>
            <person name="Nolan M."/>
            <person name="Ohm R."/>
            <person name="Pangilinan J."/>
            <person name="Park H.-J."/>
            <person name="Ramirez L."/>
            <person name="Alfaro M."/>
            <person name="Sun H."/>
            <person name="Tritt A."/>
            <person name="Yoshinaga Y."/>
            <person name="Zwiers L.-H."/>
            <person name="Turgeon B."/>
            <person name="Goodwin S."/>
            <person name="Spatafora J."/>
            <person name="Crous P."/>
            <person name="Grigoriev I."/>
        </authorList>
    </citation>
    <scope>NUCLEOTIDE SEQUENCE</scope>
    <source>
        <strain evidence="5">CBS 122367</strain>
    </source>
</reference>
<feature type="domain" description="GPI inositol-deacylase winged helix" evidence="3">
    <location>
        <begin position="464"/>
        <end position="536"/>
    </location>
</feature>
<dbReference type="Pfam" id="PF00023">
    <property type="entry name" value="Ank"/>
    <property type="match status" value="1"/>
</dbReference>
<dbReference type="Pfam" id="PF22939">
    <property type="entry name" value="WHD_GPIID"/>
    <property type="match status" value="1"/>
</dbReference>
<feature type="domain" description="Nephrocystin 3-like N-terminal" evidence="4">
    <location>
        <begin position="185"/>
        <end position="349"/>
    </location>
</feature>
<evidence type="ECO:0000256" key="1">
    <source>
        <dbReference type="ARBA" id="ARBA00022737"/>
    </source>
</evidence>
<dbReference type="InterPro" id="IPR027417">
    <property type="entry name" value="P-loop_NTPase"/>
</dbReference>
<protein>
    <submittedName>
        <fullName evidence="5">Uncharacterized protein</fullName>
    </submittedName>
</protein>
<gene>
    <name evidence="5" type="ORF">K458DRAFT_297429</name>
</gene>
<keyword evidence="2" id="KW-0040">ANK repeat</keyword>
<dbReference type="OrthoDB" id="195446at2759"/>
<name>A0A6G1J803_9PLEO</name>
<feature type="repeat" description="ANK" evidence="2">
    <location>
        <begin position="691"/>
        <end position="723"/>
    </location>
</feature>
<evidence type="ECO:0000313" key="6">
    <source>
        <dbReference type="Proteomes" id="UP000799291"/>
    </source>
</evidence>
<dbReference type="PANTHER" id="PTHR10039:SF15">
    <property type="entry name" value="NACHT DOMAIN-CONTAINING PROTEIN"/>
    <property type="match status" value="1"/>
</dbReference>
<proteinExistence type="predicted"/>